<dbReference type="Proteomes" id="UP000029629">
    <property type="component" value="Unassembled WGS sequence"/>
</dbReference>
<dbReference type="InterPro" id="IPR000873">
    <property type="entry name" value="AMP-dep_synth/lig_dom"/>
</dbReference>
<keyword evidence="3" id="KW-0276">Fatty acid metabolism</keyword>
<evidence type="ECO:0000256" key="4">
    <source>
        <dbReference type="ARBA" id="ARBA00023098"/>
    </source>
</evidence>
<comment type="similarity">
    <text evidence="1">Belongs to the ATP-dependent AMP-binding enzyme family.</text>
</comment>
<dbReference type="EMBL" id="JRNI01000077">
    <property type="protein sequence ID" value="KGF26268.1"/>
    <property type="molecule type" value="Genomic_DNA"/>
</dbReference>
<evidence type="ECO:0000313" key="8">
    <source>
        <dbReference type="Proteomes" id="UP000029629"/>
    </source>
</evidence>
<comment type="caution">
    <text evidence="7">The sequence shown here is derived from an EMBL/GenBank/DDBJ whole genome shotgun (WGS) entry which is preliminary data.</text>
</comment>
<dbReference type="GO" id="GO:0006631">
    <property type="term" value="P:fatty acid metabolic process"/>
    <property type="evidence" value="ECO:0007669"/>
    <property type="project" value="UniProtKB-KW"/>
</dbReference>
<name>A0A095YV56_9BURK</name>
<dbReference type="Gene3D" id="3.30.300.30">
    <property type="match status" value="1"/>
</dbReference>
<protein>
    <submittedName>
        <fullName evidence="7">Acyl-CoA synthetase</fullName>
    </submittedName>
</protein>
<evidence type="ECO:0000256" key="1">
    <source>
        <dbReference type="ARBA" id="ARBA00006432"/>
    </source>
</evidence>
<evidence type="ECO:0000313" key="7">
    <source>
        <dbReference type="EMBL" id="KGF26268.1"/>
    </source>
</evidence>
<dbReference type="Pfam" id="PF13193">
    <property type="entry name" value="AMP-binding_C"/>
    <property type="match status" value="1"/>
</dbReference>
<feature type="domain" description="AMP-binding enzyme C-terminal" evidence="6">
    <location>
        <begin position="453"/>
        <end position="527"/>
    </location>
</feature>
<dbReference type="InterPro" id="IPR042099">
    <property type="entry name" value="ANL_N_sf"/>
</dbReference>
<dbReference type="InterPro" id="IPR020845">
    <property type="entry name" value="AMP-binding_CS"/>
</dbReference>
<dbReference type="FunFam" id="3.30.300.30:FF:000008">
    <property type="entry name" value="2,3-dihydroxybenzoate-AMP ligase"/>
    <property type="match status" value="1"/>
</dbReference>
<evidence type="ECO:0000259" key="5">
    <source>
        <dbReference type="Pfam" id="PF00501"/>
    </source>
</evidence>
<evidence type="ECO:0000259" key="6">
    <source>
        <dbReference type="Pfam" id="PF13193"/>
    </source>
</evidence>
<dbReference type="GeneID" id="93428437"/>
<dbReference type="CDD" id="cd12118">
    <property type="entry name" value="ttLC_FACS_AEE21_like"/>
    <property type="match status" value="1"/>
</dbReference>
<dbReference type="eggNOG" id="COG0318">
    <property type="taxonomic scope" value="Bacteria"/>
</dbReference>
<organism evidence="7 8">
    <name type="scientific">Oligella urethralis DNF00040</name>
    <dbReference type="NCBI Taxonomy" id="1401065"/>
    <lineage>
        <taxon>Bacteria</taxon>
        <taxon>Pseudomonadati</taxon>
        <taxon>Pseudomonadota</taxon>
        <taxon>Betaproteobacteria</taxon>
        <taxon>Burkholderiales</taxon>
        <taxon>Alcaligenaceae</taxon>
        <taxon>Oligella</taxon>
    </lineage>
</organism>
<keyword evidence="2" id="KW-0436">Ligase</keyword>
<accession>A0A095YV56</accession>
<sequence length="542" mass="59674">MMADFETGLGKNEANYTPLTPIDFLVRAHEVFGDDLAIVHGSIRQNWTETYHRCRQMAAALRQNGADRGTTVATLLHNTPAMVEAGFGVPMSGGVLLALNVRLETEGLIYCLQHGEAEFLLVDSEFAPHIPEIKKALPALKIIQVNDELGPKDVEPFSDIEYEGFLQSAEDLDNWVLPKDEWDAIALNYTSGTTGNPKGVVYHHRGAALNAIAQSLEFDMPKRPVYLWTLPLFHCNGWCFAWTIAARGGVNVCLRKFDPKTCFDLIRQERVGFYCAAPVVHAALANAPAEMKAGIDHPVSAMVAGAAPPEAVLARMEQMGFHMVHVYGLTEVYGPSAVCAEKPEWDELSVEDRAAQKARQGVRNTLQGALTVLDPETMEPVPADGKTIGELMFRGNIVMKGYLKNPAETEKSFAGGWFHTGDLGVLHPDGYAQIKDRSKDIIISGGENISSIEVEDVLYKHPAVANVAVVALADEKWGEVPVAFVELKDDAQVSEEELDQYCRERLAGFKRPKYYVFGELAKTATGKIQKFELRKQAEALFS</sequence>
<dbReference type="InterPro" id="IPR045851">
    <property type="entry name" value="AMP-bd_C_sf"/>
</dbReference>
<dbReference type="PANTHER" id="PTHR43859">
    <property type="entry name" value="ACYL-ACTIVATING ENZYME"/>
    <property type="match status" value="1"/>
</dbReference>
<dbReference type="RefSeq" id="WP_026156737.1">
    <property type="nucleotide sequence ID" value="NZ_JRNI01000077.1"/>
</dbReference>
<dbReference type="OrthoDB" id="9766486at2"/>
<evidence type="ECO:0000256" key="3">
    <source>
        <dbReference type="ARBA" id="ARBA00022832"/>
    </source>
</evidence>
<reference evidence="7 8" key="1">
    <citation type="submission" date="2014-07" db="EMBL/GenBank/DDBJ databases">
        <authorList>
            <person name="McCorrison J."/>
            <person name="Sanka R."/>
            <person name="Torralba M."/>
            <person name="Gillis M."/>
            <person name="Haft D.H."/>
            <person name="Methe B."/>
            <person name="Sutton G."/>
            <person name="Nelson K.E."/>
        </authorList>
    </citation>
    <scope>NUCLEOTIDE SEQUENCE [LARGE SCALE GENOMIC DNA]</scope>
    <source>
        <strain evidence="7 8">DNF00040</strain>
    </source>
</reference>
<dbReference type="Gene3D" id="3.40.50.12780">
    <property type="entry name" value="N-terminal domain of ligase-like"/>
    <property type="match status" value="1"/>
</dbReference>
<dbReference type="Pfam" id="PF00501">
    <property type="entry name" value="AMP-binding"/>
    <property type="match status" value="1"/>
</dbReference>
<feature type="domain" description="AMP-dependent synthetase/ligase" evidence="5">
    <location>
        <begin position="29"/>
        <end position="403"/>
    </location>
</feature>
<dbReference type="SUPFAM" id="SSF56801">
    <property type="entry name" value="Acetyl-CoA synthetase-like"/>
    <property type="match status" value="1"/>
</dbReference>
<evidence type="ECO:0000256" key="2">
    <source>
        <dbReference type="ARBA" id="ARBA00022598"/>
    </source>
</evidence>
<proteinExistence type="inferred from homology"/>
<dbReference type="GO" id="GO:0016874">
    <property type="term" value="F:ligase activity"/>
    <property type="evidence" value="ECO:0007669"/>
    <property type="project" value="UniProtKB-KW"/>
</dbReference>
<keyword evidence="8" id="KW-1185">Reference proteome</keyword>
<keyword evidence="4" id="KW-0443">Lipid metabolism</keyword>
<dbReference type="InterPro" id="IPR025110">
    <property type="entry name" value="AMP-bd_C"/>
</dbReference>
<dbReference type="PANTHER" id="PTHR43859:SF4">
    <property type="entry name" value="BUTANOATE--COA LIGASE AAE1-RELATED"/>
    <property type="match status" value="1"/>
</dbReference>
<dbReference type="AlphaFoldDB" id="A0A095YV56"/>
<dbReference type="PROSITE" id="PS00455">
    <property type="entry name" value="AMP_BINDING"/>
    <property type="match status" value="1"/>
</dbReference>
<dbReference type="NCBIfam" id="NF006020">
    <property type="entry name" value="PRK08162.1"/>
    <property type="match status" value="1"/>
</dbReference>
<gene>
    <name evidence="7" type="ORF">HMPREF2130_10470</name>
</gene>